<reference evidence="1 2" key="1">
    <citation type="submission" date="2017-09" db="EMBL/GenBank/DDBJ databases">
        <title>Large-scale bioinformatics analysis of Bacillus genomes uncovers conserved roles of natural products in bacterial physiology.</title>
        <authorList>
            <consortium name="Agbiome Team Llc"/>
            <person name="Bleich R.M."/>
            <person name="Grubbs K.J."/>
            <person name="Santa Maria K.C."/>
            <person name="Allen S.E."/>
            <person name="Farag S."/>
            <person name="Shank E.A."/>
            <person name="Bowers A."/>
        </authorList>
    </citation>
    <scope>NUCLEOTIDE SEQUENCE [LARGE SCALE GENOMIC DNA]</scope>
    <source>
        <strain evidence="1 2">AFS050027</strain>
    </source>
</reference>
<dbReference type="RefSeq" id="WP_097883455.1">
    <property type="nucleotide sequence ID" value="NZ_NUIL01000015.1"/>
</dbReference>
<evidence type="ECO:0000313" key="2">
    <source>
        <dbReference type="Proteomes" id="UP000223777"/>
    </source>
</evidence>
<evidence type="ECO:0000313" key="1">
    <source>
        <dbReference type="EMBL" id="PGO29272.1"/>
    </source>
</evidence>
<gene>
    <name evidence="1" type="ORF">CN984_12675</name>
</gene>
<name>A0A2A7FNP6_BACCE</name>
<protein>
    <submittedName>
        <fullName evidence="1">Uncharacterized protein</fullName>
    </submittedName>
</protein>
<sequence>MRDTLNLQALKRSKLEKHHTIYKKANKIMAKGFETEELSDEQVMDIANRYPRLKVSIVMGGDIIVRSLNDTWIVKDEGRFISLYHKALILENGKTKEKYHIQDIFYDLDFVFASIISHDDFRLGIKSRTTDEIQEIVKESHLAVI</sequence>
<dbReference type="Proteomes" id="UP000223777">
    <property type="component" value="Unassembled WGS sequence"/>
</dbReference>
<proteinExistence type="predicted"/>
<organism evidence="1 2">
    <name type="scientific">Bacillus cereus</name>
    <dbReference type="NCBI Taxonomy" id="1396"/>
    <lineage>
        <taxon>Bacteria</taxon>
        <taxon>Bacillati</taxon>
        <taxon>Bacillota</taxon>
        <taxon>Bacilli</taxon>
        <taxon>Bacillales</taxon>
        <taxon>Bacillaceae</taxon>
        <taxon>Bacillus</taxon>
        <taxon>Bacillus cereus group</taxon>
    </lineage>
</organism>
<comment type="caution">
    <text evidence="1">The sequence shown here is derived from an EMBL/GenBank/DDBJ whole genome shotgun (WGS) entry which is preliminary data.</text>
</comment>
<accession>A0A2A7FNP6</accession>
<dbReference type="EMBL" id="NUIL01000015">
    <property type="protein sequence ID" value="PGO29272.1"/>
    <property type="molecule type" value="Genomic_DNA"/>
</dbReference>
<dbReference type="AlphaFoldDB" id="A0A2A7FNP6"/>